<evidence type="ECO:0000313" key="13">
    <source>
        <dbReference type="Proteomes" id="UP000248044"/>
    </source>
</evidence>
<dbReference type="PROSITE" id="PS51163">
    <property type="entry name" value="YRDC"/>
    <property type="match status" value="1"/>
</dbReference>
<dbReference type="PROSITE" id="PS51160">
    <property type="entry name" value="ACYLPHOSPHATASE_3"/>
    <property type="match status" value="1"/>
</dbReference>
<dbReference type="Pfam" id="PF07503">
    <property type="entry name" value="zf-HYPF"/>
    <property type="match status" value="2"/>
</dbReference>
<dbReference type="SUPFAM" id="SSF53067">
    <property type="entry name" value="Actin-like ATPase domain"/>
    <property type="match status" value="1"/>
</dbReference>
<dbReference type="RefSeq" id="WP_110271920.1">
    <property type="nucleotide sequence ID" value="NZ_CP029289.2"/>
</dbReference>
<dbReference type="InterPro" id="IPR017945">
    <property type="entry name" value="DHBP_synth_RibB-like_a/b_dom"/>
</dbReference>
<dbReference type="InterPro" id="IPR051060">
    <property type="entry name" value="Carbamoyltrans_HypF-like"/>
</dbReference>
<keyword evidence="13" id="KW-1185">Reference proteome</keyword>
<keyword evidence="3" id="KW-0436">Ligase</keyword>
<keyword evidence="5" id="KW-0863">Zinc-finger</keyword>
<dbReference type="SUPFAM" id="SSF55821">
    <property type="entry name" value="YrdC/RibB"/>
    <property type="match status" value="1"/>
</dbReference>
<evidence type="ECO:0000256" key="5">
    <source>
        <dbReference type="ARBA" id="ARBA00022771"/>
    </source>
</evidence>
<evidence type="ECO:0000256" key="3">
    <source>
        <dbReference type="ARBA" id="ARBA00022598"/>
    </source>
</evidence>
<dbReference type="Pfam" id="PF22521">
    <property type="entry name" value="HypF_C_2"/>
    <property type="match status" value="1"/>
</dbReference>
<dbReference type="InterPro" id="IPR004421">
    <property type="entry name" value="Carbamoyltransferase_HypF"/>
</dbReference>
<dbReference type="Proteomes" id="UP000248044">
    <property type="component" value="Chromosome"/>
</dbReference>
<dbReference type="EMBL" id="CP029289">
    <property type="protein sequence ID" value="AWR96042.1"/>
    <property type="molecule type" value="Genomic_DNA"/>
</dbReference>
<keyword evidence="12" id="KW-0808">Transferase</keyword>
<dbReference type="SUPFAM" id="SSF54975">
    <property type="entry name" value="Acylphosphatase/BLUF domain-like"/>
    <property type="match status" value="1"/>
</dbReference>
<dbReference type="OrthoDB" id="371970at2157"/>
<dbReference type="Pfam" id="PF17788">
    <property type="entry name" value="HypF_C"/>
    <property type="match status" value="1"/>
</dbReference>
<feature type="active site" evidence="9">
    <location>
        <position position="36"/>
    </location>
</feature>
<dbReference type="InterPro" id="IPR001792">
    <property type="entry name" value="Acylphosphatase-like_dom"/>
</dbReference>
<dbReference type="Gene3D" id="3.90.870.50">
    <property type="match status" value="1"/>
</dbReference>
<keyword evidence="9" id="KW-0378">Hydrolase</keyword>
<dbReference type="GO" id="GO:0003725">
    <property type="term" value="F:double-stranded RNA binding"/>
    <property type="evidence" value="ECO:0007669"/>
    <property type="project" value="InterPro"/>
</dbReference>
<evidence type="ECO:0000259" key="11">
    <source>
        <dbReference type="PROSITE" id="PS51163"/>
    </source>
</evidence>
<evidence type="ECO:0000256" key="2">
    <source>
        <dbReference type="ARBA" id="ARBA00008097"/>
    </source>
</evidence>
<dbReference type="Gene3D" id="3.30.420.40">
    <property type="match status" value="1"/>
</dbReference>
<organism evidence="12 13">
    <name type="scientific">Acidianus brierleyi</name>
    <dbReference type="NCBI Taxonomy" id="41673"/>
    <lineage>
        <taxon>Archaea</taxon>
        <taxon>Thermoproteota</taxon>
        <taxon>Thermoprotei</taxon>
        <taxon>Sulfolobales</taxon>
        <taxon>Sulfolobaceae</taxon>
        <taxon>Acidianus</taxon>
    </lineage>
</organism>
<evidence type="ECO:0000256" key="1">
    <source>
        <dbReference type="ARBA" id="ARBA00004711"/>
    </source>
</evidence>
<dbReference type="Gene3D" id="3.30.420.360">
    <property type="match status" value="1"/>
</dbReference>
<feature type="domain" description="Acylphosphatase-like" evidence="10">
    <location>
        <begin position="3"/>
        <end position="90"/>
    </location>
</feature>
<dbReference type="GO" id="GO:0008270">
    <property type="term" value="F:zinc ion binding"/>
    <property type="evidence" value="ECO:0007669"/>
    <property type="project" value="UniProtKB-KW"/>
</dbReference>
<dbReference type="Pfam" id="PF00708">
    <property type="entry name" value="Acylphosphatase"/>
    <property type="match status" value="1"/>
</dbReference>
<evidence type="ECO:0000256" key="4">
    <source>
        <dbReference type="ARBA" id="ARBA00022723"/>
    </source>
</evidence>
<dbReference type="PIRSF" id="PIRSF006256">
    <property type="entry name" value="CMPcnvr_hdrg_mat"/>
    <property type="match status" value="1"/>
</dbReference>
<comment type="similarity">
    <text evidence="2 8">Belongs to the carbamoyltransferase HypF family.</text>
</comment>
<evidence type="ECO:0000256" key="8">
    <source>
        <dbReference type="PIRNR" id="PIRNR006256"/>
    </source>
</evidence>
<dbReference type="Gene3D" id="3.30.110.120">
    <property type="match status" value="1"/>
</dbReference>
<dbReference type="InterPro" id="IPR036046">
    <property type="entry name" value="Acylphosphatase-like_dom_sf"/>
</dbReference>
<protein>
    <recommendedName>
        <fullName evidence="8">Carbamoyltransferase</fullName>
        <ecNumber evidence="8">6.2.-.-</ecNumber>
    </recommendedName>
</protein>
<keyword evidence="6" id="KW-0862">Zinc</keyword>
<feature type="active site" evidence="9">
    <location>
        <position position="18"/>
    </location>
</feature>
<dbReference type="PANTHER" id="PTHR42959">
    <property type="entry name" value="CARBAMOYLTRANSFERASE"/>
    <property type="match status" value="1"/>
</dbReference>
<name>A0A2U9IJ27_9CREN</name>
<reference evidence="12 13" key="1">
    <citation type="submission" date="2018-05" db="EMBL/GenBank/DDBJ databases">
        <title>Complete Genome Sequences of Extremely Thermoacidophilic, Metal-Mobilizing Type-Strain Members of the Archaeal Family Sulfolobaceae: Acidianus brierleyi DSM-1651T, Acidianus sulfidivorans DSM-18786T, Metallosphaera hakonensis DSM-7519T, and Metallosphaera prunae DSM-10039T.</title>
        <authorList>
            <person name="Counts J.A."/>
            <person name="Kelly R.M."/>
        </authorList>
    </citation>
    <scope>NUCLEOTIDE SEQUENCE [LARGE SCALE GENOMIC DNA]</scope>
    <source>
        <strain evidence="12 13">DSM 1651</strain>
    </source>
</reference>
<dbReference type="EC" id="6.2.-.-" evidence="8"/>
<comment type="pathway">
    <text evidence="1">Protein modification; [NiFe] hydrogenase maturation.</text>
</comment>
<dbReference type="UniPathway" id="UPA00335"/>
<dbReference type="GO" id="GO:0051604">
    <property type="term" value="P:protein maturation"/>
    <property type="evidence" value="ECO:0007669"/>
    <property type="project" value="TreeGrafter"/>
</dbReference>
<dbReference type="GeneID" id="36833241"/>
<dbReference type="KEGG" id="abri:DFR85_13755"/>
<feature type="domain" description="YrdC-like" evidence="11">
    <location>
        <begin position="200"/>
        <end position="384"/>
    </location>
</feature>
<comment type="catalytic activity">
    <reaction evidence="7">
        <text>C-terminal L-cysteinyl-[HypE protein] + carbamoyl phosphate + ATP + H2O = C-terminal S-carboxamide-L-cysteinyl-[HypE protein] + AMP + phosphate + diphosphate + H(+)</text>
        <dbReference type="Rhea" id="RHEA:55636"/>
        <dbReference type="Rhea" id="RHEA-COMP:14247"/>
        <dbReference type="Rhea" id="RHEA-COMP:14392"/>
        <dbReference type="ChEBI" id="CHEBI:15377"/>
        <dbReference type="ChEBI" id="CHEBI:15378"/>
        <dbReference type="ChEBI" id="CHEBI:30616"/>
        <dbReference type="ChEBI" id="CHEBI:33019"/>
        <dbReference type="ChEBI" id="CHEBI:43474"/>
        <dbReference type="ChEBI" id="CHEBI:58228"/>
        <dbReference type="ChEBI" id="CHEBI:76913"/>
        <dbReference type="ChEBI" id="CHEBI:139126"/>
        <dbReference type="ChEBI" id="CHEBI:456215"/>
    </reaction>
</comment>
<dbReference type="GO" id="GO:0003998">
    <property type="term" value="F:acylphosphatase activity"/>
    <property type="evidence" value="ECO:0007669"/>
    <property type="project" value="UniProtKB-EC"/>
</dbReference>
<keyword evidence="4" id="KW-0479">Metal-binding</keyword>
<proteinExistence type="inferred from homology"/>
<dbReference type="InterPro" id="IPR011125">
    <property type="entry name" value="Znf_HypF"/>
</dbReference>
<dbReference type="Pfam" id="PF01300">
    <property type="entry name" value="Sua5_yciO_yrdC"/>
    <property type="match status" value="1"/>
</dbReference>
<dbReference type="NCBIfam" id="TIGR00143">
    <property type="entry name" value="hypF"/>
    <property type="match status" value="1"/>
</dbReference>
<dbReference type="InterPro" id="IPR006070">
    <property type="entry name" value="Sua5-like_dom"/>
</dbReference>
<dbReference type="GO" id="GO:0016874">
    <property type="term" value="F:ligase activity"/>
    <property type="evidence" value="ECO:0007669"/>
    <property type="project" value="UniProtKB-UniRule"/>
</dbReference>
<dbReference type="InterPro" id="IPR055128">
    <property type="entry name" value="HypF_C_2"/>
</dbReference>
<sequence>MKAYKIIFSGIVQGVGFRPFIYRIAVKSGVRGYVRNLGGSEVEVKIVGKEENIAEFMSLFFLKLPSPAKIEKIIVEDSEIENFKEFQILKSGSTIKEVGEIPPDLSVCDECMKEVLNEKDRHYMYPFNSCAYCGPKFSIIYKLPYDRENTSMKDFPMCSSCQKEYEDPENERRFDAQGISCPICGPKLFLEDIKGERIEGDPIALTAKLIEEGKIVAIKGIGGFHIAIDPFNDDVIIRLRERKKRPQQPFALMAISTDVIKKYAEVSEIEEEILRSPERPILLLKKRESISKYISPGLDRDGFFLYYTPLHYLLLNSLKNKISVMTSGNIHGLPMCIDEECVKDKLKDVVDYVLYHNRKIVHRVDDSVMRISSRRIIMLRRSRGFAPTWIRIKKKVEPTIALGAELQNTGAIAFDDKVILTPYVGDTDKLENLEEMENSIRFLLNTYSIKPKYVIADKNPAYQSLRLAKKFSEEFSAEFYQVQHHFAHGLSVAAEKGVDEGVIIAIDGIGYGDDGNGWGGEIIKFEGSKYSREYHLRYVNYAGGDINAKKPDRMLALFLSNFLSWEEIKKHVKLSEKEIKILEMQSKKSSLYTSSVGRFLDAVSAFLDVCHERTYEGEPAIKLEAMKGRILDFDFPIKGEEIDTIEAFKWFLNNNLRKEDIATTLQYKLGEALVNAAERLNPERILVSGGASVNEYILKGILDNAKAEVLTLSKVPPGDGGISLGQSYFKVL</sequence>
<dbReference type="AlphaFoldDB" id="A0A2U9IJ27"/>
<dbReference type="PANTHER" id="PTHR42959:SF1">
    <property type="entry name" value="CARBAMOYLTRANSFERASE HYPF"/>
    <property type="match status" value="1"/>
</dbReference>
<evidence type="ECO:0000256" key="7">
    <source>
        <dbReference type="ARBA" id="ARBA00048220"/>
    </source>
</evidence>
<accession>A0A2U9IJ27</accession>
<comment type="catalytic activity">
    <reaction evidence="9">
        <text>an acyl phosphate + H2O = a carboxylate + phosphate + H(+)</text>
        <dbReference type="Rhea" id="RHEA:14965"/>
        <dbReference type="ChEBI" id="CHEBI:15377"/>
        <dbReference type="ChEBI" id="CHEBI:15378"/>
        <dbReference type="ChEBI" id="CHEBI:29067"/>
        <dbReference type="ChEBI" id="CHEBI:43474"/>
        <dbReference type="ChEBI" id="CHEBI:59918"/>
        <dbReference type="EC" id="3.6.1.7"/>
    </reaction>
</comment>
<dbReference type="GO" id="GO:0016743">
    <property type="term" value="F:carboxyl- or carbamoyltransferase activity"/>
    <property type="evidence" value="ECO:0007669"/>
    <property type="project" value="UniProtKB-UniRule"/>
</dbReference>
<evidence type="ECO:0000259" key="10">
    <source>
        <dbReference type="PROSITE" id="PS51160"/>
    </source>
</evidence>
<evidence type="ECO:0000256" key="6">
    <source>
        <dbReference type="ARBA" id="ARBA00022833"/>
    </source>
</evidence>
<dbReference type="InterPro" id="IPR041440">
    <property type="entry name" value="HypF_C"/>
</dbReference>
<dbReference type="InterPro" id="IPR043129">
    <property type="entry name" value="ATPase_NBD"/>
</dbReference>
<evidence type="ECO:0000256" key="9">
    <source>
        <dbReference type="PROSITE-ProRule" id="PRU00520"/>
    </source>
</evidence>
<evidence type="ECO:0000313" key="12">
    <source>
        <dbReference type="EMBL" id="AWR96042.1"/>
    </source>
</evidence>
<gene>
    <name evidence="12" type="primary">hypF</name>
    <name evidence="12" type="ORF">DFR85_13755</name>
</gene>